<feature type="coiled-coil region" evidence="2">
    <location>
        <begin position="513"/>
        <end position="540"/>
    </location>
</feature>
<dbReference type="OrthoDB" id="545063at2759"/>
<dbReference type="InParanoid" id="A0A0V0R575"/>
<gene>
    <name evidence="5" type="ORF">PPERSA_08641</name>
</gene>
<evidence type="ECO:0000256" key="3">
    <source>
        <dbReference type="SAM" id="MobiDB-lite"/>
    </source>
</evidence>
<feature type="region of interest" description="Disordered" evidence="3">
    <location>
        <begin position="607"/>
        <end position="676"/>
    </location>
</feature>
<evidence type="ECO:0000313" key="5">
    <source>
        <dbReference type="EMBL" id="KRX09609.1"/>
    </source>
</evidence>
<comment type="caution">
    <text evidence="5">The sequence shown here is derived from an EMBL/GenBank/DDBJ whole genome shotgun (WGS) entry which is preliminary data.</text>
</comment>
<protein>
    <recommendedName>
        <fullName evidence="4">PIH1D1/2/3 CS-like domain-containing protein</fullName>
    </recommendedName>
</protein>
<feature type="compositionally biased region" description="Basic and acidic residues" evidence="3">
    <location>
        <begin position="618"/>
        <end position="649"/>
    </location>
</feature>
<evidence type="ECO:0000256" key="2">
    <source>
        <dbReference type="SAM" id="Coils"/>
    </source>
</evidence>
<proteinExistence type="inferred from homology"/>
<dbReference type="Proteomes" id="UP000054937">
    <property type="component" value="Unassembled WGS sequence"/>
</dbReference>
<organism evidence="5 6">
    <name type="scientific">Pseudocohnilembus persalinus</name>
    <name type="common">Ciliate</name>
    <dbReference type="NCBI Taxonomy" id="266149"/>
    <lineage>
        <taxon>Eukaryota</taxon>
        <taxon>Sar</taxon>
        <taxon>Alveolata</taxon>
        <taxon>Ciliophora</taxon>
        <taxon>Intramacronucleata</taxon>
        <taxon>Oligohymenophorea</taxon>
        <taxon>Scuticociliatia</taxon>
        <taxon>Philasterida</taxon>
        <taxon>Pseudocohnilembidae</taxon>
        <taxon>Pseudocohnilembus</taxon>
    </lineage>
</organism>
<dbReference type="GO" id="GO:0005737">
    <property type="term" value="C:cytoplasm"/>
    <property type="evidence" value="ECO:0007669"/>
    <property type="project" value="TreeGrafter"/>
</dbReference>
<feature type="compositionally biased region" description="Basic and acidic residues" evidence="3">
    <location>
        <begin position="382"/>
        <end position="406"/>
    </location>
</feature>
<accession>A0A0V0R575</accession>
<dbReference type="PANTHER" id="PTHR22997:SF10">
    <property type="entry name" value="CHROMOSOME UNDETERMINED SCAFFOLD_56, WHOLE GENOME SHOTGUN SEQUENCE"/>
    <property type="match status" value="1"/>
</dbReference>
<dbReference type="AlphaFoldDB" id="A0A0V0R575"/>
<feature type="compositionally biased region" description="Low complexity" evidence="3">
    <location>
        <begin position="307"/>
        <end position="326"/>
    </location>
</feature>
<evidence type="ECO:0000259" key="4">
    <source>
        <dbReference type="Pfam" id="PF18201"/>
    </source>
</evidence>
<evidence type="ECO:0000313" key="6">
    <source>
        <dbReference type="Proteomes" id="UP000054937"/>
    </source>
</evidence>
<name>A0A0V0R575_PSEPJ</name>
<dbReference type="InterPro" id="IPR041442">
    <property type="entry name" value="PIH1D1/2/3_CS-like"/>
</dbReference>
<dbReference type="EMBL" id="LDAU01000046">
    <property type="protein sequence ID" value="KRX09609.1"/>
    <property type="molecule type" value="Genomic_DNA"/>
</dbReference>
<dbReference type="Pfam" id="PF18201">
    <property type="entry name" value="PIH1_CS"/>
    <property type="match status" value="1"/>
</dbReference>
<feature type="compositionally biased region" description="Basic and acidic residues" evidence="3">
    <location>
        <begin position="361"/>
        <end position="373"/>
    </location>
</feature>
<evidence type="ECO:0000256" key="1">
    <source>
        <dbReference type="ARBA" id="ARBA00008511"/>
    </source>
</evidence>
<keyword evidence="6" id="KW-1185">Reference proteome</keyword>
<sequence>MDPKLFEQFSKQFGGMFGELNQDQMKQAGNIWKMLDDMAENNPDGYKNFVESNIKTGFEDIKKEKKKKLEEQMVLPQVGFLIKTQAKLKNQKINKEEHPMFDKLLVKENNLEDFKKFKEKVDKEVKFYINVLYHDRVKGPLDNNRQEIKDIKDMSKWKEVPVSVSSISSRKSESYGYNVYFVDAVLNEEVYKLLSSSVQYQVSLIKFVTDTVQREIKISYNPLFDYYNPREVNELIFYEFEKMSLKRHTSKKYKAMEKGQRNEPRKLLINMDYDKKGEFFKNQQKNLDKQQEKAEKQFQDYKDGKNVDLGLGNNNNNQDQNGKNQGFMSQPSDLLNQLNSDKNSNVNESKETGFIQGINIGEKEKQQEKKRPLIQEIGSSETKTEKEQNEQKKEQNYFQNEQKKTEKKEEILENEVEPVYILQERRDQKEIYLEIQLGKVKSFKQIQLDISSKQLKLFSEFLYKLEIQFPRAVDNEQVQAKWEKKSKVLKLTLKEHLETKYYQVGIEIYCYTYNDVIEDEDEVEQNIEKIKQNLESVDAIYFLSKIKNKNKQKTLEQQKYFIEPVYENIQKVAQQDIIVKEKSKSLYEDTEGITRIIEAMESTMWKGYLPPKKQSQKQVKEDKQEQKQNKNEDNKEGNEIKNEEKLEQKLEEEEEDDQQQKQQQNKEEQNQQDNQVYQNNEIKQNTEKQEEKNETANIQNEVLQEKLIKQDKLDKNENQTILKNKKQTKKKEIPQSESEQQEDLGNFIALMGQMQNLRQNVQHMTDEERKKQASDVMLKLMGQCGFDDSDEEDILEDYIHGENKEQKKKEE</sequence>
<keyword evidence="2" id="KW-0175">Coiled coil</keyword>
<reference evidence="5 6" key="1">
    <citation type="journal article" date="2015" name="Sci. Rep.">
        <title>Genome of the facultative scuticociliatosis pathogen Pseudocohnilembus persalinus provides insight into its virulence through horizontal gene transfer.</title>
        <authorList>
            <person name="Xiong J."/>
            <person name="Wang G."/>
            <person name="Cheng J."/>
            <person name="Tian M."/>
            <person name="Pan X."/>
            <person name="Warren A."/>
            <person name="Jiang C."/>
            <person name="Yuan D."/>
            <person name="Miao W."/>
        </authorList>
    </citation>
    <scope>NUCLEOTIDE SEQUENCE [LARGE SCALE GENOMIC DNA]</scope>
    <source>
        <strain evidence="5">36N120E</strain>
    </source>
</reference>
<dbReference type="InterPro" id="IPR050734">
    <property type="entry name" value="PIH1/Kintoun_subfamily"/>
</dbReference>
<comment type="similarity">
    <text evidence="1">Belongs to the PIH1 family.</text>
</comment>
<feature type="region of interest" description="Disordered" evidence="3">
    <location>
        <begin position="709"/>
        <end position="743"/>
    </location>
</feature>
<feature type="region of interest" description="Disordered" evidence="3">
    <location>
        <begin position="304"/>
        <end position="406"/>
    </location>
</feature>
<feature type="compositionally biased region" description="Polar residues" evidence="3">
    <location>
        <begin position="327"/>
        <end position="347"/>
    </location>
</feature>
<feature type="domain" description="PIH1D1/2/3 CS-like" evidence="4">
    <location>
        <begin position="429"/>
        <end position="493"/>
    </location>
</feature>
<dbReference type="PANTHER" id="PTHR22997">
    <property type="entry name" value="PIH1 DOMAIN-CONTAINING PROTEIN 1"/>
    <property type="match status" value="1"/>
</dbReference>